<sequence length="344" mass="35862">MTSLLLLLTLGIAVVLAFDFTNGFNDAANMVATLVASRAMTPLQAVILVAIFTFAGPVLAGTAVADTIGGFVDLGPLPPSTGVLVVVCGVLGAVLWNIVIWWWAMPSSSTHALVGSLVGAVWLSTGAGAVNWGLDPLIHGQMTGVTKVLLSLLLSPPAGFIAGWLLHRLMLFLLRAAHPSINRRLRQSQWLTASALAFSHGANDAQKGMGIITLLLVLAGTLPTFSVPIWVIALSATSMTLGTVLGGWRIVRTVGFGIYKLRPIHGLDAQLTSSAVVFGASLFGGPVSTTHVVNSSIMGIGASEHVRRVHWLKAREIVLTWVVTLPGSALAGAGLCGLAQLLVH</sequence>
<evidence type="ECO:0000256" key="3">
    <source>
        <dbReference type="ARBA" id="ARBA00022692"/>
    </source>
</evidence>
<keyword evidence="8" id="KW-1185">Reference proteome</keyword>
<dbReference type="GO" id="GO:0016020">
    <property type="term" value="C:membrane"/>
    <property type="evidence" value="ECO:0007669"/>
    <property type="project" value="UniProtKB-SubCell"/>
</dbReference>
<feature type="transmembrane region" description="Helical" evidence="6">
    <location>
        <begin position="317"/>
        <end position="343"/>
    </location>
</feature>
<dbReference type="GO" id="GO:0005315">
    <property type="term" value="F:phosphate transmembrane transporter activity"/>
    <property type="evidence" value="ECO:0007669"/>
    <property type="project" value="InterPro"/>
</dbReference>
<feature type="transmembrane region" description="Helical" evidence="6">
    <location>
        <begin position="81"/>
        <end position="104"/>
    </location>
</feature>
<protein>
    <submittedName>
        <fullName evidence="7">Phosphate transporter</fullName>
    </submittedName>
</protein>
<gene>
    <name evidence="7" type="ORF">C41B8_13400</name>
</gene>
<dbReference type="EMBL" id="APNK01000023">
    <property type="protein sequence ID" value="KEZ76734.1"/>
    <property type="molecule type" value="Genomic_DNA"/>
</dbReference>
<evidence type="ECO:0000313" key="8">
    <source>
        <dbReference type="Proteomes" id="UP000028302"/>
    </source>
</evidence>
<dbReference type="PANTHER" id="PTHR11101">
    <property type="entry name" value="PHOSPHATE TRANSPORTER"/>
    <property type="match status" value="1"/>
</dbReference>
<dbReference type="OrthoDB" id="9779554at2"/>
<evidence type="ECO:0000313" key="7">
    <source>
        <dbReference type="EMBL" id="KEZ76734.1"/>
    </source>
</evidence>
<comment type="caution">
    <text evidence="7">The sequence shown here is derived from an EMBL/GenBank/DDBJ whole genome shotgun (WGS) entry which is preliminary data.</text>
</comment>
<dbReference type="GO" id="GO:0035435">
    <property type="term" value="P:phosphate ion transmembrane transport"/>
    <property type="evidence" value="ECO:0007669"/>
    <property type="project" value="TreeGrafter"/>
</dbReference>
<dbReference type="InterPro" id="IPR001204">
    <property type="entry name" value="Phos_transporter"/>
</dbReference>
<feature type="transmembrane region" description="Helical" evidence="6">
    <location>
        <begin position="41"/>
        <end position="60"/>
    </location>
</feature>
<dbReference type="AlphaFoldDB" id="A0A084IJ50"/>
<evidence type="ECO:0000256" key="1">
    <source>
        <dbReference type="ARBA" id="ARBA00004141"/>
    </source>
</evidence>
<evidence type="ECO:0000256" key="6">
    <source>
        <dbReference type="SAM" id="Phobius"/>
    </source>
</evidence>
<dbReference type="Proteomes" id="UP000028302">
    <property type="component" value="Unassembled WGS sequence"/>
</dbReference>
<keyword evidence="3 6" id="KW-0812">Transmembrane</keyword>
<dbReference type="Pfam" id="PF01384">
    <property type="entry name" value="PHO4"/>
    <property type="match status" value="1"/>
</dbReference>
<dbReference type="STRING" id="1304275.C41B8_13400"/>
<dbReference type="RefSeq" id="WP_037339190.1">
    <property type="nucleotide sequence ID" value="NZ_APNK01000023.1"/>
</dbReference>
<feature type="transmembrane region" description="Helical" evidence="6">
    <location>
        <begin position="146"/>
        <end position="166"/>
    </location>
</feature>
<evidence type="ECO:0000256" key="2">
    <source>
        <dbReference type="ARBA" id="ARBA00022448"/>
    </source>
</evidence>
<keyword evidence="2" id="KW-0813">Transport</keyword>
<dbReference type="PATRIC" id="fig|1304275.5.peg.2737"/>
<feature type="transmembrane region" description="Helical" evidence="6">
    <location>
        <begin position="110"/>
        <end position="134"/>
    </location>
</feature>
<dbReference type="PANTHER" id="PTHR11101:SF80">
    <property type="entry name" value="PHOSPHATE TRANSPORTER"/>
    <property type="match status" value="1"/>
</dbReference>
<evidence type="ECO:0000256" key="4">
    <source>
        <dbReference type="ARBA" id="ARBA00022989"/>
    </source>
</evidence>
<comment type="subcellular location">
    <subcellularLocation>
        <location evidence="1">Membrane</location>
        <topology evidence="1">Multi-pass membrane protein</topology>
    </subcellularLocation>
</comment>
<feature type="transmembrane region" description="Helical" evidence="6">
    <location>
        <begin position="211"/>
        <end position="233"/>
    </location>
</feature>
<dbReference type="eggNOG" id="COG0306">
    <property type="taxonomic scope" value="Bacteria"/>
</dbReference>
<proteinExistence type="predicted"/>
<accession>A0A084IJ50</accession>
<reference evidence="7 8" key="1">
    <citation type="submission" date="2013-03" db="EMBL/GenBank/DDBJ databases">
        <title>Salinisphaera hydrothermalis C41B8 Genome Sequencing.</title>
        <authorList>
            <person name="Li C."/>
            <person name="Lai Q."/>
            <person name="Shao Z."/>
        </authorList>
    </citation>
    <scope>NUCLEOTIDE SEQUENCE [LARGE SCALE GENOMIC DNA]</scope>
    <source>
        <strain evidence="7 8">C41B8</strain>
    </source>
</reference>
<evidence type="ECO:0000256" key="5">
    <source>
        <dbReference type="ARBA" id="ARBA00023136"/>
    </source>
</evidence>
<organism evidence="7 8">
    <name type="scientific">Salinisphaera hydrothermalis (strain C41B8)</name>
    <dbReference type="NCBI Taxonomy" id="1304275"/>
    <lineage>
        <taxon>Bacteria</taxon>
        <taxon>Pseudomonadati</taxon>
        <taxon>Pseudomonadota</taxon>
        <taxon>Gammaproteobacteria</taxon>
        <taxon>Salinisphaerales</taxon>
        <taxon>Salinisphaeraceae</taxon>
        <taxon>Salinisphaera</taxon>
    </lineage>
</organism>
<keyword evidence="4 6" id="KW-1133">Transmembrane helix</keyword>
<keyword evidence="5 6" id="KW-0472">Membrane</keyword>
<name>A0A084IJ50_SALHC</name>